<dbReference type="EMBL" id="BMJQ01000015">
    <property type="protein sequence ID" value="GGF38635.1"/>
    <property type="molecule type" value="Genomic_DNA"/>
</dbReference>
<organism evidence="7 8">
    <name type="scientific">Aliidongia dinghuensis</name>
    <dbReference type="NCBI Taxonomy" id="1867774"/>
    <lineage>
        <taxon>Bacteria</taxon>
        <taxon>Pseudomonadati</taxon>
        <taxon>Pseudomonadota</taxon>
        <taxon>Alphaproteobacteria</taxon>
        <taxon>Rhodospirillales</taxon>
        <taxon>Dongiaceae</taxon>
        <taxon>Aliidongia</taxon>
    </lineage>
</organism>
<dbReference type="Gene3D" id="1.10.3720.10">
    <property type="entry name" value="MetI-like"/>
    <property type="match status" value="2"/>
</dbReference>
<feature type="transmembrane region" description="Helical" evidence="5">
    <location>
        <begin position="409"/>
        <end position="431"/>
    </location>
</feature>
<dbReference type="AlphaFoldDB" id="A0A8J3E5U1"/>
<evidence type="ECO:0000256" key="4">
    <source>
        <dbReference type="ARBA" id="ARBA00023136"/>
    </source>
</evidence>
<feature type="transmembrane region" description="Helical" evidence="5">
    <location>
        <begin position="484"/>
        <end position="510"/>
    </location>
</feature>
<dbReference type="Proteomes" id="UP000646365">
    <property type="component" value="Unassembled WGS sequence"/>
</dbReference>
<evidence type="ECO:0000256" key="2">
    <source>
        <dbReference type="ARBA" id="ARBA00022692"/>
    </source>
</evidence>
<dbReference type="GO" id="GO:0005886">
    <property type="term" value="C:plasma membrane"/>
    <property type="evidence" value="ECO:0007669"/>
    <property type="project" value="UniProtKB-SubCell"/>
</dbReference>
<dbReference type="InterPro" id="IPR000515">
    <property type="entry name" value="MetI-like"/>
</dbReference>
<feature type="transmembrane region" description="Helical" evidence="5">
    <location>
        <begin position="437"/>
        <end position="463"/>
    </location>
</feature>
<feature type="transmembrane region" description="Helical" evidence="5">
    <location>
        <begin position="69"/>
        <end position="88"/>
    </location>
</feature>
<feature type="transmembrane region" description="Helical" evidence="5">
    <location>
        <begin position="377"/>
        <end position="397"/>
    </location>
</feature>
<keyword evidence="8" id="KW-1185">Reference proteome</keyword>
<dbReference type="GO" id="GO:0055085">
    <property type="term" value="P:transmembrane transport"/>
    <property type="evidence" value="ECO:0007669"/>
    <property type="project" value="InterPro"/>
</dbReference>
<comment type="subcellular location">
    <subcellularLocation>
        <location evidence="1 5">Cell membrane</location>
        <topology evidence="1 5">Multi-pass membrane protein</topology>
    </subcellularLocation>
</comment>
<sequence length="575" mass="62217">MRFPGLSAVMPGAARGLGASRADLIVVPLVLAVLLSLGWQATRLAEPLDTGFAAVSLAPGPLVGYALRTTLRMVVGLVLSIVFALVYGTAAAKSRRAERVLIPLLDVLQSVPVLGYVAVFITFFLALFPNRQIGAELAVVFALFTSQAWNLAFSLHQSLTTVPADLREAARAFRFNAWRVFWRLELPFAMPGLIWNAMLSMAGGWFFVVASEAITVGDTRIAVPGVGSYLALAIARQDLVAIGWAALAMSAAILTLDQLLFRPLVAWTERFKAEHSAAAQRHGSWALDLYRRARLANWAARPVAAAARLALRLPWPAARPARVRVGGVAAGDIVWYLVLGAVLVNVGRQAYELIAADLGWGEVLWVILLGGRTAMRVALVTLAALVLWVPLGVAIGLRPRLARAAQPVAQLLASFPANLLFPPAALAIVHWRLDPDLWLTGLFLLGSQWYVAFNAIAGAAAFPAELREAARAFRMRGGMWWRRVMLPGIYPYILTGAVTAAGACWNASIVAEFVSWGDLTIEAHGLGAYIAHWTAAGDLGRVALGIAVMSRFVALSNRLVWRPLYNVAERHWRLD</sequence>
<feature type="transmembrane region" description="Helical" evidence="5">
    <location>
        <begin position="188"/>
        <end position="207"/>
    </location>
</feature>
<dbReference type="Pfam" id="PF00528">
    <property type="entry name" value="BPD_transp_1"/>
    <property type="match status" value="2"/>
</dbReference>
<feature type="transmembrane region" description="Helical" evidence="5">
    <location>
        <begin position="133"/>
        <end position="153"/>
    </location>
</feature>
<evidence type="ECO:0000256" key="3">
    <source>
        <dbReference type="ARBA" id="ARBA00022989"/>
    </source>
</evidence>
<dbReference type="RefSeq" id="WP_229743952.1">
    <property type="nucleotide sequence ID" value="NZ_BMJQ01000015.1"/>
</dbReference>
<comment type="similarity">
    <text evidence="5">Belongs to the binding-protein-dependent transport system permease family.</text>
</comment>
<dbReference type="CDD" id="cd06261">
    <property type="entry name" value="TM_PBP2"/>
    <property type="match status" value="2"/>
</dbReference>
<feature type="transmembrane region" description="Helical" evidence="5">
    <location>
        <begin position="100"/>
        <end position="127"/>
    </location>
</feature>
<proteinExistence type="inferred from homology"/>
<dbReference type="PROSITE" id="PS50928">
    <property type="entry name" value="ABC_TM1"/>
    <property type="match status" value="2"/>
</dbReference>
<feature type="transmembrane region" description="Helical" evidence="5">
    <location>
        <begin position="325"/>
        <end position="346"/>
    </location>
</feature>
<evidence type="ECO:0000313" key="7">
    <source>
        <dbReference type="EMBL" id="GGF38635.1"/>
    </source>
</evidence>
<reference evidence="7" key="2">
    <citation type="submission" date="2020-09" db="EMBL/GenBank/DDBJ databases">
        <authorList>
            <person name="Sun Q."/>
            <person name="Zhou Y."/>
        </authorList>
    </citation>
    <scope>NUCLEOTIDE SEQUENCE</scope>
    <source>
        <strain evidence="7">CGMCC 1.15725</strain>
    </source>
</reference>
<evidence type="ECO:0000313" key="8">
    <source>
        <dbReference type="Proteomes" id="UP000646365"/>
    </source>
</evidence>
<dbReference type="PANTHER" id="PTHR42744:SF1">
    <property type="entry name" value="BINDING-PROTEIN-DEPENDENT TRANSPORT SYSTEMS INNER MEMBRANE COMPONENT"/>
    <property type="match status" value="1"/>
</dbReference>
<dbReference type="InterPro" id="IPR035906">
    <property type="entry name" value="MetI-like_sf"/>
</dbReference>
<feature type="transmembrane region" description="Helical" evidence="5">
    <location>
        <begin position="530"/>
        <end position="554"/>
    </location>
</feature>
<reference evidence="7" key="1">
    <citation type="journal article" date="2014" name="Int. J. Syst. Evol. Microbiol.">
        <title>Complete genome sequence of Corynebacterium casei LMG S-19264T (=DSM 44701T), isolated from a smear-ripened cheese.</title>
        <authorList>
            <consortium name="US DOE Joint Genome Institute (JGI-PGF)"/>
            <person name="Walter F."/>
            <person name="Albersmeier A."/>
            <person name="Kalinowski J."/>
            <person name="Ruckert C."/>
        </authorList>
    </citation>
    <scope>NUCLEOTIDE SEQUENCE</scope>
    <source>
        <strain evidence="7">CGMCC 1.15725</strain>
    </source>
</reference>
<protein>
    <submittedName>
        <fullName evidence="7">Transporter</fullName>
    </submittedName>
</protein>
<keyword evidence="2 5" id="KW-0812">Transmembrane</keyword>
<evidence type="ECO:0000256" key="5">
    <source>
        <dbReference type="RuleBase" id="RU363032"/>
    </source>
</evidence>
<accession>A0A8J3E5U1</accession>
<keyword evidence="4 5" id="KW-0472">Membrane</keyword>
<keyword evidence="3 5" id="KW-1133">Transmembrane helix</keyword>
<name>A0A8J3E5U1_9PROT</name>
<gene>
    <name evidence="7" type="ORF">GCM10011611_51260</name>
</gene>
<keyword evidence="5" id="KW-0813">Transport</keyword>
<feature type="domain" description="ABC transmembrane type-1" evidence="6">
    <location>
        <begin position="374"/>
        <end position="561"/>
    </location>
</feature>
<dbReference type="SUPFAM" id="SSF161098">
    <property type="entry name" value="MetI-like"/>
    <property type="match status" value="2"/>
</dbReference>
<evidence type="ECO:0000256" key="1">
    <source>
        <dbReference type="ARBA" id="ARBA00004651"/>
    </source>
</evidence>
<evidence type="ECO:0000259" key="6">
    <source>
        <dbReference type="PROSITE" id="PS50928"/>
    </source>
</evidence>
<feature type="domain" description="ABC transmembrane type-1" evidence="6">
    <location>
        <begin position="66"/>
        <end position="265"/>
    </location>
</feature>
<dbReference type="PANTHER" id="PTHR42744">
    <property type="entry name" value="BINDING-PROTEIN-DEPENDENT TRANSPORT SYSTEMS INNER MEMBRANE COMPONENT"/>
    <property type="match status" value="1"/>
</dbReference>
<comment type="caution">
    <text evidence="7">The sequence shown here is derived from an EMBL/GenBank/DDBJ whole genome shotgun (WGS) entry which is preliminary data.</text>
</comment>